<evidence type="ECO:0000313" key="2">
    <source>
        <dbReference type="EMBL" id="EOR09491.1"/>
    </source>
</evidence>
<accession>R9BAT4</accession>
<dbReference type="Pfam" id="PF11726">
    <property type="entry name" value="YagK_YfjJ_C"/>
    <property type="match status" value="1"/>
</dbReference>
<gene>
    <name evidence="2" type="ORF">F896_00983</name>
</gene>
<name>R9BAT4_9GAMM</name>
<dbReference type="OrthoDB" id="8592743at2"/>
<organism evidence="2 3">
    <name type="scientific">Acinetobacter genomosp. 15BJ</name>
    <dbReference type="NCBI Taxonomy" id="106651"/>
    <lineage>
        <taxon>Bacteria</taxon>
        <taxon>Pseudomonadati</taxon>
        <taxon>Pseudomonadota</taxon>
        <taxon>Gammaproteobacteria</taxon>
        <taxon>Moraxellales</taxon>
        <taxon>Moraxellaceae</taxon>
        <taxon>Acinetobacter</taxon>
    </lineage>
</organism>
<feature type="domain" description="YagK/YfjJ C-terminal" evidence="1">
    <location>
        <begin position="130"/>
        <end position="224"/>
    </location>
</feature>
<evidence type="ECO:0000313" key="3">
    <source>
        <dbReference type="Proteomes" id="UP000016203"/>
    </source>
</evidence>
<dbReference type="InterPro" id="IPR057271">
    <property type="entry name" value="YagK_YfjJ_C"/>
</dbReference>
<dbReference type="AlphaFoldDB" id="R9BAT4"/>
<dbReference type="EMBL" id="AQFL01000006">
    <property type="protein sequence ID" value="EOR09491.1"/>
    <property type="molecule type" value="Genomic_DNA"/>
</dbReference>
<reference evidence="2 3" key="1">
    <citation type="submission" date="2013-03" db="EMBL/GenBank/DDBJ databases">
        <title>The Genome Sequence of Acinetobacter sp. CIP 110321.</title>
        <authorList>
            <consortium name="The Broad Institute Genome Sequencing Platform"/>
            <consortium name="The Broad Institute Genome Sequencing Center for Infectious Disease"/>
            <person name="Cerqueira G."/>
            <person name="Feldgarden M."/>
            <person name="Courvalin P."/>
            <person name="Perichon B."/>
            <person name="Grillot-Courvalin C."/>
            <person name="Clermont D."/>
            <person name="Rocha E."/>
            <person name="Yoon E.-J."/>
            <person name="Nemec A."/>
            <person name="Walker B."/>
            <person name="Young S.K."/>
            <person name="Zeng Q."/>
            <person name="Gargeya S."/>
            <person name="Fitzgerald M."/>
            <person name="Haas B."/>
            <person name="Abouelleil A."/>
            <person name="Alvarado L."/>
            <person name="Arachchi H.M."/>
            <person name="Berlin A.M."/>
            <person name="Chapman S.B."/>
            <person name="Dewar J."/>
            <person name="Goldberg J."/>
            <person name="Griggs A."/>
            <person name="Gujja S."/>
            <person name="Hansen M."/>
            <person name="Howarth C."/>
            <person name="Imamovic A."/>
            <person name="Larimer J."/>
            <person name="McCowan C."/>
            <person name="Murphy C."/>
            <person name="Neiman D."/>
            <person name="Pearson M."/>
            <person name="Priest M."/>
            <person name="Roberts A."/>
            <person name="Saif S."/>
            <person name="Shea T."/>
            <person name="Sisk P."/>
            <person name="Sykes S."/>
            <person name="Wortman J."/>
            <person name="Nusbaum C."/>
            <person name="Birren B."/>
        </authorList>
    </citation>
    <scope>NUCLEOTIDE SEQUENCE [LARGE SCALE GENOMIC DNA]</scope>
    <source>
        <strain evidence="2 3">CIP 110321</strain>
    </source>
</reference>
<dbReference type="HOGENOM" id="CLU_053856_1_1_6"/>
<dbReference type="Proteomes" id="UP000016203">
    <property type="component" value="Unassembled WGS sequence"/>
</dbReference>
<dbReference type="RefSeq" id="WP_016162841.1">
    <property type="nucleotide sequence ID" value="NZ_KE007346.1"/>
</dbReference>
<dbReference type="PATRIC" id="fig|1217699.3.peg.953"/>
<proteinExistence type="predicted"/>
<protein>
    <recommendedName>
        <fullName evidence="1">YagK/YfjJ C-terminal domain-containing protein</fullName>
    </recommendedName>
</protein>
<evidence type="ECO:0000259" key="1">
    <source>
        <dbReference type="Pfam" id="PF11726"/>
    </source>
</evidence>
<sequence length="323" mass="37817">MCILPTIVNESEVLIRIDQFIQSISIKEFNPQQFSSEFVELSSLFKTIYQVHLKYSISINVFRRMVHAFDEYLSSSSITTIDDLKEFQLRYLTTIALEAYRDIQDELISFKLQENKNKNGLEEYIKQLTQHYSKLLFIRIDLSIELKYQHQIGIEQFYEYLRTFINRMQNQDTCFKDLQGYAWAIEQGGKKGYHCHVLLIYDGHKHQKDFGMAIQVGQCWSEITANKGYVFICNAPEYKAQFQQKGTLGIGMIHRNNPQQVENAVNAAIYLVNPEKENQYLRAKVARMRSFGKGQYEIEKRRSCVASTLSVAKGFRLCTDYYD</sequence>
<comment type="caution">
    <text evidence="2">The sequence shown here is derived from an EMBL/GenBank/DDBJ whole genome shotgun (WGS) entry which is preliminary data.</text>
</comment>